<reference evidence="1" key="2">
    <citation type="journal article" date="2015" name="Fish Shellfish Immunol.">
        <title>Early steps in the European eel (Anguilla anguilla)-Vibrio vulnificus interaction in the gills: Role of the RtxA13 toxin.</title>
        <authorList>
            <person name="Callol A."/>
            <person name="Pajuelo D."/>
            <person name="Ebbesson L."/>
            <person name="Teles M."/>
            <person name="MacKenzie S."/>
            <person name="Amaro C."/>
        </authorList>
    </citation>
    <scope>NUCLEOTIDE SEQUENCE</scope>
</reference>
<accession>A0A0E9VCJ4</accession>
<sequence length="30" mass="3359">MGTFREPLQVLHSSLAQLHLGLQQRSIPNS</sequence>
<evidence type="ECO:0000313" key="1">
    <source>
        <dbReference type="EMBL" id="JAH74928.1"/>
    </source>
</evidence>
<reference evidence="1" key="1">
    <citation type="submission" date="2014-11" db="EMBL/GenBank/DDBJ databases">
        <authorList>
            <person name="Amaro Gonzalez C."/>
        </authorList>
    </citation>
    <scope>NUCLEOTIDE SEQUENCE</scope>
</reference>
<organism evidence="1">
    <name type="scientific">Anguilla anguilla</name>
    <name type="common">European freshwater eel</name>
    <name type="synonym">Muraena anguilla</name>
    <dbReference type="NCBI Taxonomy" id="7936"/>
    <lineage>
        <taxon>Eukaryota</taxon>
        <taxon>Metazoa</taxon>
        <taxon>Chordata</taxon>
        <taxon>Craniata</taxon>
        <taxon>Vertebrata</taxon>
        <taxon>Euteleostomi</taxon>
        <taxon>Actinopterygii</taxon>
        <taxon>Neopterygii</taxon>
        <taxon>Teleostei</taxon>
        <taxon>Anguilliformes</taxon>
        <taxon>Anguillidae</taxon>
        <taxon>Anguilla</taxon>
    </lineage>
</organism>
<dbReference type="EMBL" id="GBXM01033649">
    <property type="protein sequence ID" value="JAH74928.1"/>
    <property type="molecule type" value="Transcribed_RNA"/>
</dbReference>
<proteinExistence type="predicted"/>
<dbReference type="AlphaFoldDB" id="A0A0E9VCJ4"/>
<protein>
    <submittedName>
        <fullName evidence="1">Uncharacterized protein</fullName>
    </submittedName>
</protein>
<name>A0A0E9VCJ4_ANGAN</name>